<evidence type="ECO:0000256" key="2">
    <source>
        <dbReference type="ARBA" id="ARBA00022695"/>
    </source>
</evidence>
<organism evidence="10 11">
    <name type="scientific">Epidermidibacterium keratini</name>
    <dbReference type="NCBI Taxonomy" id="1891644"/>
    <lineage>
        <taxon>Bacteria</taxon>
        <taxon>Bacillati</taxon>
        <taxon>Actinomycetota</taxon>
        <taxon>Actinomycetes</taxon>
        <taxon>Sporichthyales</taxon>
        <taxon>Sporichthyaceae</taxon>
        <taxon>Epidermidibacterium</taxon>
    </lineage>
</organism>
<keyword evidence="4 7" id="KW-0378">Hydrolase</keyword>
<dbReference type="Proteomes" id="UP000463857">
    <property type="component" value="Chromosome"/>
</dbReference>
<name>A0A7L4YKE1_9ACTN</name>
<comment type="caution">
    <text evidence="7">Lacks conserved residue(s) required for the propagation of feature annotation.</text>
</comment>
<evidence type="ECO:0000256" key="3">
    <source>
        <dbReference type="ARBA" id="ARBA00022737"/>
    </source>
</evidence>
<feature type="domain" description="HD" evidence="9">
    <location>
        <begin position="421"/>
        <end position="522"/>
    </location>
</feature>
<dbReference type="PANTHER" id="PTHR47320:SF1">
    <property type="entry name" value="BIFUNCTIONAL URIDYLYLTRANSFERASE_URIDYLYL-REMOVING ENZYME"/>
    <property type="match status" value="1"/>
</dbReference>
<comment type="activity regulation">
    <text evidence="7">Uridylyltransferase (UTase) activity is inhibited by glutamine, while glutamine activates uridylyl-removing (UR) activity.</text>
</comment>
<dbReference type="PIRSF" id="PIRSF006288">
    <property type="entry name" value="PII_uridyltransf"/>
    <property type="match status" value="1"/>
</dbReference>
<evidence type="ECO:0000313" key="10">
    <source>
        <dbReference type="EMBL" id="QHB99734.1"/>
    </source>
</evidence>
<comment type="catalytic activity">
    <reaction evidence="7">
        <text>[protein-PII]-uridylyl-L-tyrosine + H2O = [protein-PII]-L-tyrosine + UMP + H(+)</text>
        <dbReference type="Rhea" id="RHEA:48600"/>
        <dbReference type="Rhea" id="RHEA-COMP:12147"/>
        <dbReference type="Rhea" id="RHEA-COMP:12148"/>
        <dbReference type="ChEBI" id="CHEBI:15377"/>
        <dbReference type="ChEBI" id="CHEBI:15378"/>
        <dbReference type="ChEBI" id="CHEBI:46858"/>
        <dbReference type="ChEBI" id="CHEBI:57865"/>
        <dbReference type="ChEBI" id="CHEBI:90602"/>
    </reaction>
</comment>
<dbReference type="GO" id="GO:0008773">
    <property type="term" value="F:[protein-PII] uridylyltransferase activity"/>
    <property type="evidence" value="ECO:0007669"/>
    <property type="project" value="UniProtKB-UniRule"/>
</dbReference>
<gene>
    <name evidence="7" type="primary">glnD</name>
    <name evidence="10" type="ORF">EK0264_05190</name>
</gene>
<dbReference type="Pfam" id="PF01966">
    <property type="entry name" value="HD"/>
    <property type="match status" value="1"/>
</dbReference>
<dbReference type="Pfam" id="PF08335">
    <property type="entry name" value="GlnD_UR_UTase"/>
    <property type="match status" value="1"/>
</dbReference>
<dbReference type="OrthoDB" id="9758038at2"/>
<keyword evidence="1 7" id="KW-0808">Transferase</keyword>
<dbReference type="RefSeq" id="WP_159543588.1">
    <property type="nucleotide sequence ID" value="NZ_CP047156.1"/>
</dbReference>
<dbReference type="PROSITE" id="PS51831">
    <property type="entry name" value="HD"/>
    <property type="match status" value="1"/>
</dbReference>
<dbReference type="Gene3D" id="1.10.3090.10">
    <property type="entry name" value="cca-adding enzyme, domain 2"/>
    <property type="match status" value="1"/>
</dbReference>
<dbReference type="SUPFAM" id="SSF81301">
    <property type="entry name" value="Nucleotidyltransferase"/>
    <property type="match status" value="1"/>
</dbReference>
<reference evidence="10 11" key="1">
    <citation type="journal article" date="2018" name="Int. J. Syst. Evol. Microbiol.">
        <title>Epidermidibacterium keratini gen. nov., sp. nov., a member of the family Sporichthyaceae, isolated from keratin epidermis.</title>
        <authorList>
            <person name="Lee D.G."/>
            <person name="Trujillo M.E."/>
            <person name="Kang S."/>
            <person name="Nam J.J."/>
            <person name="Kim Y.J."/>
        </authorList>
    </citation>
    <scope>NUCLEOTIDE SEQUENCE [LARGE SCALE GENOMIC DNA]</scope>
    <source>
        <strain evidence="10 11">EPI-7</strain>
    </source>
</reference>
<dbReference type="HAMAP" id="MF_00277">
    <property type="entry name" value="PII_uridylyl_transf"/>
    <property type="match status" value="1"/>
</dbReference>
<sequence length="776" mass="84128">MSATPTRSEPQVRAARDRFVVDGSATGPGLRSQLTSMYDDWLRTLVPPDAPVALVAVGGLGREEVAPYSDIDLVLLHDLPARKVREVADSIWYPIWDSGIGLDHAVRTVADTARLAASDVKVALGLLDVRYIAGDRALADDARAQIAAAWRQNAARRAEQLQQMAIERAEAFGHVAYLLEPNLKQSYGGLRDATILRAMARAQLIDIRPDVRSALSLLLDVRGEVQRQTGKSHDVLRASYRDAVGERLGLDDGPELLRRVTGAGRVIAHASDTAFRRAATQRSEAGVSLRERLRRPSPRLAVRREGLAKDVVAQNGEVVLAREARPGADRGLVLRVARAAAYADLPISTFTLERLRIESATQIPLWSDEMRADFDALLAAGRPMLRVWESLDQHGLLERLLPEWAAVRSRVQHNAVHTYTVDRHLLETVLQLDALDVAVSRPDILRVAALLHDIGKGRGGDHSVVGADIASEVAMRMGFAAGDVETIDTLVRQHLLLANTATRRDLGDPLTIEAVRDRIDGSVATLELLHALTVADAQATGPAAWSRWKADLVAELVRRVARALSGEPVAEAAIADEFVDDVVSGLDDSFAVAIGRAPGAYQRVVVALRDERLGLAQVAGVLSIASLDVRRARIAVHRDSRVLDFMVEPRFGAMPPVDELSASLYRVADGSLDVTERLARKAAAYDEPVTDALHLSWYDGAATDASVLEVRAGDRLALLHALTDGLARAGVEVVSAVVETYGRTVIDSFYLRGSGGGPLDKRTKLAVERTLHAVLD</sequence>
<comment type="similarity">
    <text evidence="7">Belongs to the GlnD family.</text>
</comment>
<dbReference type="GO" id="GO:0006808">
    <property type="term" value="P:regulation of nitrogen utilization"/>
    <property type="evidence" value="ECO:0007669"/>
    <property type="project" value="UniProtKB-UniRule"/>
</dbReference>
<dbReference type="InterPro" id="IPR003607">
    <property type="entry name" value="HD/PDEase_dom"/>
</dbReference>
<proteinExistence type="inferred from homology"/>
<dbReference type="FunCoup" id="A0A7L4YKE1">
    <property type="interactions" value="47"/>
</dbReference>
<keyword evidence="6 7" id="KW-0511">Multifunctional enzyme</keyword>
<evidence type="ECO:0000259" key="9">
    <source>
        <dbReference type="PROSITE" id="PS51831"/>
    </source>
</evidence>
<protein>
    <recommendedName>
        <fullName evidence="7">Bifunctional uridylyltransferase/uridylyl-removing enzyme</fullName>
        <shortName evidence="7">UTase/UR</shortName>
    </recommendedName>
    <alternativeName>
        <fullName evidence="7">Bifunctional [protein-PII] modification enzyme</fullName>
    </alternativeName>
    <alternativeName>
        <fullName evidence="7">Bifunctional nitrogen sensor protein</fullName>
    </alternativeName>
    <domain>
        <recommendedName>
            <fullName evidence="7">[Protein-PII] uridylyltransferase</fullName>
            <shortName evidence="7">PII uridylyltransferase</shortName>
            <shortName evidence="7">UTase</shortName>
            <ecNumber evidence="7">2.7.7.59</ecNumber>
        </recommendedName>
    </domain>
    <domain>
        <recommendedName>
            <fullName evidence="7">[Protein-PII]-UMP uridylyl-removing enzyme</fullName>
            <shortName evidence="7">UR</shortName>
            <ecNumber evidence="7">3.1.4.-</ecNumber>
        </recommendedName>
    </domain>
</protein>
<dbReference type="KEGG" id="eke:EK0264_05190"/>
<dbReference type="EC" id="3.1.4.-" evidence="7"/>
<comment type="function">
    <text evidence="7">Modifies, by uridylylation and deuridylylation, the PII regulatory proteins (GlnB and homologs), in response to the nitrogen status of the cell that GlnD senses through the glutamine level. Under low glutamine levels, catalyzes the conversion of the PII proteins and UTP to PII-UMP and PPi, while under higher glutamine levels, GlnD hydrolyzes PII-UMP to PII and UMP (deuridylylation). Thus, controls uridylylation state and activity of the PII proteins, and plays an important role in the regulation of nitrogen metabolism.</text>
</comment>
<evidence type="ECO:0000313" key="11">
    <source>
        <dbReference type="Proteomes" id="UP000463857"/>
    </source>
</evidence>
<dbReference type="InterPro" id="IPR043519">
    <property type="entry name" value="NT_sf"/>
</dbReference>
<dbReference type="InterPro" id="IPR013546">
    <property type="entry name" value="PII_UdlTrfase/GS_AdlTrfase"/>
</dbReference>
<evidence type="ECO:0000256" key="5">
    <source>
        <dbReference type="ARBA" id="ARBA00022842"/>
    </source>
</evidence>
<keyword evidence="2 7" id="KW-0548">Nucleotidyltransferase</keyword>
<evidence type="ECO:0000256" key="4">
    <source>
        <dbReference type="ARBA" id="ARBA00022801"/>
    </source>
</evidence>
<dbReference type="EC" id="2.7.7.59" evidence="7"/>
<dbReference type="InterPro" id="IPR010043">
    <property type="entry name" value="UTase/UR"/>
</dbReference>
<comment type="catalytic activity">
    <reaction evidence="7">
        <text>[protein-PII]-L-tyrosine + UTP = [protein-PII]-uridylyl-L-tyrosine + diphosphate</text>
        <dbReference type="Rhea" id="RHEA:13673"/>
        <dbReference type="Rhea" id="RHEA-COMP:12147"/>
        <dbReference type="Rhea" id="RHEA-COMP:12148"/>
        <dbReference type="ChEBI" id="CHEBI:33019"/>
        <dbReference type="ChEBI" id="CHEBI:46398"/>
        <dbReference type="ChEBI" id="CHEBI:46858"/>
        <dbReference type="ChEBI" id="CHEBI:90602"/>
        <dbReference type="EC" id="2.7.7.59"/>
    </reaction>
</comment>
<keyword evidence="5 7" id="KW-0460">Magnesium</keyword>
<dbReference type="EMBL" id="CP047156">
    <property type="protein sequence ID" value="QHB99734.1"/>
    <property type="molecule type" value="Genomic_DNA"/>
</dbReference>
<comment type="cofactor">
    <cofactor evidence="7">
        <name>Mg(2+)</name>
        <dbReference type="ChEBI" id="CHEBI:18420"/>
    </cofactor>
</comment>
<dbReference type="SMART" id="SM00471">
    <property type="entry name" value="HDc"/>
    <property type="match status" value="1"/>
</dbReference>
<dbReference type="InParanoid" id="A0A7L4YKE1"/>
<evidence type="ECO:0000259" key="8">
    <source>
        <dbReference type="PROSITE" id="PS51671"/>
    </source>
</evidence>
<dbReference type="NCBIfam" id="NF002895">
    <property type="entry name" value="PRK03381.1"/>
    <property type="match status" value="1"/>
</dbReference>
<dbReference type="InterPro" id="IPR006674">
    <property type="entry name" value="HD_domain"/>
</dbReference>
<dbReference type="PANTHER" id="PTHR47320">
    <property type="entry name" value="BIFUNCTIONAL URIDYLYLTRANSFERASE/URIDYLYL-REMOVING ENZYME"/>
    <property type="match status" value="1"/>
</dbReference>
<dbReference type="SUPFAM" id="SSF109604">
    <property type="entry name" value="HD-domain/PDEase-like"/>
    <property type="match status" value="1"/>
</dbReference>
<accession>A0A7L4YKE1</accession>
<dbReference type="CDD" id="cd00077">
    <property type="entry name" value="HDc"/>
    <property type="match status" value="1"/>
</dbReference>
<keyword evidence="11" id="KW-1185">Reference proteome</keyword>
<dbReference type="PROSITE" id="PS51671">
    <property type="entry name" value="ACT"/>
    <property type="match status" value="1"/>
</dbReference>
<evidence type="ECO:0000256" key="7">
    <source>
        <dbReference type="HAMAP-Rule" id="MF_00277"/>
    </source>
</evidence>
<dbReference type="AlphaFoldDB" id="A0A7L4YKE1"/>
<feature type="region of interest" description="Uridylyltransferase" evidence="7">
    <location>
        <begin position="1"/>
        <end position="306"/>
    </location>
</feature>
<evidence type="ECO:0000256" key="6">
    <source>
        <dbReference type="ARBA" id="ARBA00023268"/>
    </source>
</evidence>
<feature type="domain" description="ACT" evidence="8">
    <location>
        <begin position="707"/>
        <end position="776"/>
    </location>
</feature>
<comment type="domain">
    <text evidence="7">Has four distinct domains: an N-terminal nucleotidyltransferase (NT) domain responsible for UTase activity, a central HD domain that encodes UR activity, and two C-terminal ACT domains that seem to have a role in glutamine sensing.</text>
</comment>
<keyword evidence="3" id="KW-0677">Repeat</keyword>
<dbReference type="InterPro" id="IPR002912">
    <property type="entry name" value="ACT_dom"/>
</dbReference>
<evidence type="ECO:0000256" key="1">
    <source>
        <dbReference type="ARBA" id="ARBA00022679"/>
    </source>
</evidence>
<dbReference type="GO" id="GO:0008081">
    <property type="term" value="F:phosphoric diester hydrolase activity"/>
    <property type="evidence" value="ECO:0007669"/>
    <property type="project" value="UniProtKB-UniRule"/>
</dbReference>
<dbReference type="CDD" id="cd05401">
    <property type="entry name" value="NT_GlnE_GlnD_like"/>
    <property type="match status" value="1"/>
</dbReference>